<evidence type="ECO:0000256" key="8">
    <source>
        <dbReference type="SAM" id="MobiDB-lite"/>
    </source>
</evidence>
<dbReference type="Gene3D" id="3.30.1480.10">
    <property type="entry name" value="NusA, N-terminal domain"/>
    <property type="match status" value="1"/>
</dbReference>
<evidence type="ECO:0000313" key="12">
    <source>
        <dbReference type="Proteomes" id="UP000236514"/>
    </source>
</evidence>
<comment type="subunit">
    <text evidence="7">Monomer. Binds directly to the core enzyme of the DNA-dependent RNA polymerase and to nascent RNA.</text>
</comment>
<dbReference type="GO" id="GO:0031564">
    <property type="term" value="P:transcription antitermination"/>
    <property type="evidence" value="ECO:0007669"/>
    <property type="project" value="UniProtKB-UniRule"/>
</dbReference>
<dbReference type="EMBL" id="CP050919">
    <property type="protein sequence ID" value="QIX58337.1"/>
    <property type="molecule type" value="Genomic_DNA"/>
</dbReference>
<keyword evidence="1 7" id="KW-0806">Transcription termination</keyword>
<dbReference type="Proteomes" id="UP000503169">
    <property type="component" value="Chromosome"/>
</dbReference>
<evidence type="ECO:0000256" key="6">
    <source>
        <dbReference type="ARBA" id="ARBA00023163"/>
    </source>
</evidence>
<dbReference type="PROSITE" id="PS50126">
    <property type="entry name" value="S1"/>
    <property type="match status" value="1"/>
</dbReference>
<keyword evidence="6 7" id="KW-0804">Transcription</keyword>
<reference evidence="10 12" key="1">
    <citation type="submission" date="2018-01" db="EMBL/GenBank/DDBJ databases">
        <title>Draft genome sequence of the feruloyl esterase-producing strain Lactobacillus fermentum CRL 1446, isolated from artisanal goat milk cheese.</title>
        <authorList>
            <person name="Abeijon Mukdsi M.C."/>
            <person name="Saavedra L."/>
            <person name="Gauffin Cano M.P."/>
            <person name="Hebert E.M."/>
            <person name="Medina R.B."/>
        </authorList>
    </citation>
    <scope>NUCLEOTIDE SEQUENCE [LARGE SCALE GENOMIC DNA]</scope>
    <source>
        <strain evidence="10 12">CRL 1446</strain>
    </source>
</reference>
<dbReference type="NCBIfam" id="TIGR01953">
    <property type="entry name" value="NusA"/>
    <property type="match status" value="1"/>
</dbReference>
<feature type="region of interest" description="Disordered" evidence="8">
    <location>
        <begin position="371"/>
        <end position="408"/>
    </location>
</feature>
<evidence type="ECO:0000256" key="2">
    <source>
        <dbReference type="ARBA" id="ARBA00022490"/>
    </source>
</evidence>
<dbReference type="SUPFAM" id="SSF69705">
    <property type="entry name" value="Transcription factor NusA, N-terminal domain"/>
    <property type="match status" value="1"/>
</dbReference>
<protein>
    <recommendedName>
        <fullName evidence="7">Transcription termination/antitermination protein NusA</fullName>
    </recommendedName>
</protein>
<dbReference type="FunFam" id="3.30.300.20:FF:000002">
    <property type="entry name" value="Transcription termination/antitermination protein NusA"/>
    <property type="match status" value="1"/>
</dbReference>
<dbReference type="SUPFAM" id="SSF54814">
    <property type="entry name" value="Prokaryotic type KH domain (KH-domain type II)"/>
    <property type="match status" value="2"/>
</dbReference>
<keyword evidence="3 7" id="KW-0889">Transcription antitermination</keyword>
<evidence type="ECO:0000256" key="7">
    <source>
        <dbReference type="HAMAP-Rule" id="MF_00945"/>
    </source>
</evidence>
<dbReference type="Gene3D" id="3.30.300.20">
    <property type="match status" value="2"/>
</dbReference>
<dbReference type="Gene3D" id="2.40.50.140">
    <property type="entry name" value="Nucleic acid-binding proteins"/>
    <property type="match status" value="1"/>
</dbReference>
<feature type="compositionally biased region" description="Low complexity" evidence="8">
    <location>
        <begin position="372"/>
        <end position="391"/>
    </location>
</feature>
<keyword evidence="4 7" id="KW-0694">RNA-binding</keyword>
<evidence type="ECO:0000313" key="10">
    <source>
        <dbReference type="EMBL" id="PNV58913.1"/>
    </source>
</evidence>
<proteinExistence type="inferred from homology"/>
<dbReference type="AlphaFoldDB" id="A0A2K2TLE1"/>
<gene>
    <name evidence="7 11" type="primary">nusA</name>
    <name evidence="10" type="ORF">C1Y38_01195</name>
    <name evidence="11" type="ORF">HCY95_00773</name>
</gene>
<dbReference type="Pfam" id="PF26594">
    <property type="entry name" value="KH_NusA_2nd"/>
    <property type="match status" value="1"/>
</dbReference>
<dbReference type="InterPro" id="IPR058582">
    <property type="entry name" value="KH_NusA_2nd"/>
</dbReference>
<evidence type="ECO:0000256" key="5">
    <source>
        <dbReference type="ARBA" id="ARBA00023015"/>
    </source>
</evidence>
<name>A0A2K2TLE1_LIMFE</name>
<dbReference type="InterPro" id="IPR030842">
    <property type="entry name" value="TF_NusA_bacterial"/>
</dbReference>
<dbReference type="PANTHER" id="PTHR22648">
    <property type="entry name" value="TRANSCRIPTION TERMINATION FACTOR NUSA"/>
    <property type="match status" value="1"/>
</dbReference>
<dbReference type="InterPro" id="IPR012340">
    <property type="entry name" value="NA-bd_OB-fold"/>
</dbReference>
<reference evidence="11 13" key="2">
    <citation type="submission" date="2020-04" db="EMBL/GenBank/DDBJ databases">
        <title>Novel strain L. Fermentum HFD1 producer antibacterial peptides.</title>
        <authorList>
            <person name="Ozhegov G.D."/>
            <person name="Pavlova A.S."/>
            <person name="Zhuravleva D.E."/>
            <person name="Gogoleva N.V."/>
            <person name="Shagimardanova E.I."/>
            <person name="Markelova M.I."/>
            <person name="Yarullina D.R."/>
            <person name="Kayumov A.R."/>
        </authorList>
    </citation>
    <scope>NUCLEOTIDE SEQUENCE [LARGE SCALE GENOMIC DNA]</scope>
    <source>
        <strain evidence="11 13">HFD1</strain>
    </source>
</reference>
<dbReference type="GO" id="GO:0006353">
    <property type="term" value="P:DNA-templated transcription termination"/>
    <property type="evidence" value="ECO:0007669"/>
    <property type="project" value="UniProtKB-UniRule"/>
</dbReference>
<dbReference type="InterPro" id="IPR003029">
    <property type="entry name" value="S1_domain"/>
</dbReference>
<dbReference type="FunFam" id="3.30.1480.10:FF:000002">
    <property type="entry name" value="Transcription termination/antitermination protein NusA"/>
    <property type="match status" value="1"/>
</dbReference>
<feature type="domain" description="S1 motif" evidence="9">
    <location>
        <begin position="141"/>
        <end position="207"/>
    </location>
</feature>
<keyword evidence="5 7" id="KW-0805">Transcription regulation</keyword>
<comment type="function">
    <text evidence="7">Participates in both transcription termination and antitermination.</text>
</comment>
<evidence type="ECO:0000313" key="11">
    <source>
        <dbReference type="EMBL" id="QIX58337.1"/>
    </source>
</evidence>
<organism evidence="10 12">
    <name type="scientific">Limosilactobacillus fermentum</name>
    <name type="common">Lactobacillus fermentum</name>
    <dbReference type="NCBI Taxonomy" id="1613"/>
    <lineage>
        <taxon>Bacteria</taxon>
        <taxon>Bacillati</taxon>
        <taxon>Bacillota</taxon>
        <taxon>Bacilli</taxon>
        <taxon>Lactobacillales</taxon>
        <taxon>Lactobacillaceae</taxon>
        <taxon>Limosilactobacillus</taxon>
    </lineage>
</organism>
<dbReference type="InterPro" id="IPR015946">
    <property type="entry name" value="KH_dom-like_a/b"/>
</dbReference>
<dbReference type="PANTHER" id="PTHR22648:SF0">
    <property type="entry name" value="TRANSCRIPTION TERMINATION_ANTITERMINATION PROTEIN NUSA"/>
    <property type="match status" value="1"/>
</dbReference>
<dbReference type="InterPro" id="IPR009019">
    <property type="entry name" value="KH_sf_prok-type"/>
</dbReference>
<dbReference type="HAMAP" id="MF_00945_B">
    <property type="entry name" value="NusA_B"/>
    <property type="match status" value="1"/>
</dbReference>
<dbReference type="CDD" id="cd22529">
    <property type="entry name" value="KH-II_NusA_rpt2"/>
    <property type="match status" value="1"/>
</dbReference>
<dbReference type="SMART" id="SM00316">
    <property type="entry name" value="S1"/>
    <property type="match status" value="1"/>
</dbReference>
<dbReference type="CDD" id="cd04455">
    <property type="entry name" value="S1_NusA"/>
    <property type="match status" value="1"/>
</dbReference>
<comment type="subcellular location">
    <subcellularLocation>
        <location evidence="7">Cytoplasm</location>
    </subcellularLocation>
</comment>
<comment type="similarity">
    <text evidence="7">Belongs to the NusA family.</text>
</comment>
<dbReference type="PROSITE" id="PS50084">
    <property type="entry name" value="KH_TYPE_1"/>
    <property type="match status" value="1"/>
</dbReference>
<dbReference type="SMART" id="SM00322">
    <property type="entry name" value="KH"/>
    <property type="match status" value="2"/>
</dbReference>
<dbReference type="InterPro" id="IPR036555">
    <property type="entry name" value="NusA_N_sf"/>
</dbReference>
<dbReference type="InterPro" id="IPR025249">
    <property type="entry name" value="TF_NusA_KH_1st"/>
</dbReference>
<dbReference type="RefSeq" id="WP_003681932.1">
    <property type="nucleotide sequence ID" value="NZ_CAKMAZ010000017.1"/>
</dbReference>
<evidence type="ECO:0000259" key="9">
    <source>
        <dbReference type="PROSITE" id="PS50126"/>
    </source>
</evidence>
<evidence type="ECO:0000256" key="3">
    <source>
        <dbReference type="ARBA" id="ARBA00022814"/>
    </source>
</evidence>
<dbReference type="Pfam" id="PF08529">
    <property type="entry name" value="NusA_N"/>
    <property type="match status" value="1"/>
</dbReference>
<dbReference type="EMBL" id="POTQ01000001">
    <property type="protein sequence ID" value="PNV58913.1"/>
    <property type="molecule type" value="Genomic_DNA"/>
</dbReference>
<evidence type="ECO:0000313" key="13">
    <source>
        <dbReference type="Proteomes" id="UP000503169"/>
    </source>
</evidence>
<dbReference type="GO" id="GO:0003723">
    <property type="term" value="F:RNA binding"/>
    <property type="evidence" value="ECO:0007669"/>
    <property type="project" value="UniProtKB-UniRule"/>
</dbReference>
<dbReference type="InterPro" id="IPR010213">
    <property type="entry name" value="TF_NusA"/>
</dbReference>
<dbReference type="Pfam" id="PF13184">
    <property type="entry name" value="KH_NusA_1st"/>
    <property type="match status" value="1"/>
</dbReference>
<dbReference type="InterPro" id="IPR004087">
    <property type="entry name" value="KH_dom"/>
</dbReference>
<dbReference type="GO" id="GO:0005829">
    <property type="term" value="C:cytosol"/>
    <property type="evidence" value="ECO:0007669"/>
    <property type="project" value="TreeGrafter"/>
</dbReference>
<dbReference type="Proteomes" id="UP000236514">
    <property type="component" value="Unassembled WGS sequence"/>
</dbReference>
<dbReference type="InterPro" id="IPR013735">
    <property type="entry name" value="TF_NusA_N"/>
</dbReference>
<dbReference type="GO" id="GO:0003700">
    <property type="term" value="F:DNA-binding transcription factor activity"/>
    <property type="evidence" value="ECO:0007669"/>
    <property type="project" value="InterPro"/>
</dbReference>
<dbReference type="CDD" id="cd02134">
    <property type="entry name" value="KH-II_NusA_rpt1"/>
    <property type="match status" value="1"/>
</dbReference>
<evidence type="ECO:0000256" key="4">
    <source>
        <dbReference type="ARBA" id="ARBA00022884"/>
    </source>
</evidence>
<sequence length="408" mass="45574">MSKKEDRVELLDAMDILEKEKGIKKEVIIEALKDALANAYQKNYEDNAANVEVEISDRTGEFKVYAAKTVVEEVTNDVEEISLADALRVNRGYELGDIFKEEVTPRNFGRLAAQTAKSVVLQKLRDEERNIIFDKYNKLKDDLVEGEVSREDERYIYVNLGDGVEAAMNKHDQMPNEHYRVHDRIQVYVTRVNDKSGARGPLVFVSRTSPDLLKRLFEKEVPEIQQGIVEVKGIVREAGDRAKVAVFSRDENVDPVGTCVGPRGTRVQAIVNQLGGENIDIVKYEEAPEEFIRNALNPAEVEGVLFDENNGEVDEPASVDENGRKHEERIHRGCTVIVPDDQLSLAIGKRGQNVRLAAQLTGYKIDIKSSSQAAALEEAQPEPAAEVVEQPTQAPELDQAADSFADED</sequence>
<keyword evidence="2 7" id="KW-0963">Cytoplasm</keyword>
<evidence type="ECO:0000256" key="1">
    <source>
        <dbReference type="ARBA" id="ARBA00022472"/>
    </source>
</evidence>
<dbReference type="Pfam" id="PF00575">
    <property type="entry name" value="S1"/>
    <property type="match status" value="1"/>
</dbReference>
<dbReference type="SUPFAM" id="SSF50249">
    <property type="entry name" value="Nucleic acid-binding proteins"/>
    <property type="match status" value="1"/>
</dbReference>
<accession>A0A2K2TLE1</accession>